<protein>
    <recommendedName>
        <fullName evidence="4">Gluconate 2-dehydrogenase subunit 3 family protein</fullName>
    </recommendedName>
</protein>
<organism evidence="2 3">
    <name type="scientific">Arenimonas caeni</name>
    <dbReference type="NCBI Taxonomy" id="2058085"/>
    <lineage>
        <taxon>Bacteria</taxon>
        <taxon>Pseudomonadati</taxon>
        <taxon>Pseudomonadota</taxon>
        <taxon>Gammaproteobacteria</taxon>
        <taxon>Lysobacterales</taxon>
        <taxon>Lysobacteraceae</taxon>
        <taxon>Arenimonas</taxon>
    </lineage>
</organism>
<comment type="caution">
    <text evidence="2">The sequence shown here is derived from an EMBL/GenBank/DDBJ whole genome shotgun (WGS) entry which is preliminary data.</text>
</comment>
<feature type="signal peptide" evidence="1">
    <location>
        <begin position="1"/>
        <end position="20"/>
    </location>
</feature>
<gene>
    <name evidence="2" type="ORF">C6N40_06055</name>
</gene>
<evidence type="ECO:0000313" key="2">
    <source>
        <dbReference type="EMBL" id="PRH82769.1"/>
    </source>
</evidence>
<keyword evidence="3" id="KW-1185">Reference proteome</keyword>
<feature type="chain" id="PRO_5015106984" description="Gluconate 2-dehydrogenase subunit 3 family protein" evidence="1">
    <location>
        <begin position="21"/>
        <end position="204"/>
    </location>
</feature>
<reference evidence="2 3" key="1">
    <citation type="submission" date="2018-03" db="EMBL/GenBank/DDBJ databases">
        <title>Arenimonas caeni sp. nov., isolated from activated sludge.</title>
        <authorList>
            <person name="Liu H."/>
        </authorList>
    </citation>
    <scope>NUCLEOTIDE SEQUENCE [LARGE SCALE GENOMIC DNA]</scope>
    <source>
        <strain evidence="3">z29</strain>
    </source>
</reference>
<accession>A0A2P6M9W1</accession>
<evidence type="ECO:0000313" key="3">
    <source>
        <dbReference type="Proteomes" id="UP000241736"/>
    </source>
</evidence>
<dbReference type="AlphaFoldDB" id="A0A2P6M9W1"/>
<sequence length="204" mass="21871">MNKPSAVAIPAALLAIFLHADEAAQGTPGITDYRTEGNLESTTELACIPLVEAKNTHTPADLYRAVADCVETGNFADGVLLFALAGVYGRFDTLRVLDKTAHQALPALQMENLWPIAEEKYDQFRTEAGRMLQDEKAFAAVCAEIRKLGPPNYYPRYMVQHGIGAFLSGPGSGDGLVPGFDEASGWDESLDNYLHCPQAPGAGG</sequence>
<dbReference type="OrthoDB" id="5339269at2"/>
<evidence type="ECO:0008006" key="4">
    <source>
        <dbReference type="Google" id="ProtNLM"/>
    </source>
</evidence>
<dbReference type="EMBL" id="PVLF01000005">
    <property type="protein sequence ID" value="PRH82769.1"/>
    <property type="molecule type" value="Genomic_DNA"/>
</dbReference>
<name>A0A2P6M9W1_9GAMM</name>
<proteinExistence type="predicted"/>
<keyword evidence="1" id="KW-0732">Signal</keyword>
<dbReference type="Proteomes" id="UP000241736">
    <property type="component" value="Unassembled WGS sequence"/>
</dbReference>
<evidence type="ECO:0000256" key="1">
    <source>
        <dbReference type="SAM" id="SignalP"/>
    </source>
</evidence>
<dbReference type="RefSeq" id="WP_106990114.1">
    <property type="nucleotide sequence ID" value="NZ_KZ679087.1"/>
</dbReference>